<accession>A0ABN7PG55</accession>
<reference evidence="1" key="1">
    <citation type="submission" date="2021-03" db="EMBL/GenBank/DDBJ databases">
        <authorList>
            <person name="Tran Van P."/>
        </authorList>
    </citation>
    <scope>NUCLEOTIDE SEQUENCE</scope>
</reference>
<dbReference type="Proteomes" id="UP001153148">
    <property type="component" value="Unassembled WGS sequence"/>
</dbReference>
<evidence type="ECO:0000313" key="2">
    <source>
        <dbReference type="Proteomes" id="UP001153148"/>
    </source>
</evidence>
<comment type="caution">
    <text evidence="1">The sequence shown here is derived from an EMBL/GenBank/DDBJ whole genome shotgun (WGS) entry which is preliminary data.</text>
</comment>
<dbReference type="EMBL" id="CAJPIN010035025">
    <property type="protein sequence ID" value="CAG2064548.1"/>
    <property type="molecule type" value="Genomic_DNA"/>
</dbReference>
<name>A0ABN7PG55_TIMPD</name>
<evidence type="ECO:0000313" key="1">
    <source>
        <dbReference type="EMBL" id="CAG2064548.1"/>
    </source>
</evidence>
<sequence>MGTASLCTPVHPAFTSATLDTTVQLTGVGVSKLVTVFLP</sequence>
<protein>
    <submittedName>
        <fullName evidence="1">Uncharacterized protein</fullName>
    </submittedName>
</protein>
<keyword evidence="2" id="KW-1185">Reference proteome</keyword>
<proteinExistence type="predicted"/>
<gene>
    <name evidence="1" type="ORF">TPAB3V08_LOCUS11494</name>
</gene>
<organism evidence="1 2">
    <name type="scientific">Timema podura</name>
    <name type="common">Walking stick</name>
    <dbReference type="NCBI Taxonomy" id="61482"/>
    <lineage>
        <taxon>Eukaryota</taxon>
        <taxon>Metazoa</taxon>
        <taxon>Ecdysozoa</taxon>
        <taxon>Arthropoda</taxon>
        <taxon>Hexapoda</taxon>
        <taxon>Insecta</taxon>
        <taxon>Pterygota</taxon>
        <taxon>Neoptera</taxon>
        <taxon>Polyneoptera</taxon>
        <taxon>Phasmatodea</taxon>
        <taxon>Timematodea</taxon>
        <taxon>Timematoidea</taxon>
        <taxon>Timematidae</taxon>
        <taxon>Timema</taxon>
    </lineage>
</organism>